<accession>A0A9N7UQJ2</accession>
<name>A0A9N7UQJ2_PLEPL</name>
<sequence length="119" mass="13148">MNTARVLVHKLKMAGLHPMLLFGREKKGSVSCESISGLELVSDNDYKSLKIIEGLYGSLVTVMVKRERANPLTPVDPEGPRELAESPLHPEATEEEGEEGRKGRRGGGRDIRPLVDTLW</sequence>
<evidence type="ECO:0000313" key="2">
    <source>
        <dbReference type="EMBL" id="CAB1435159.1"/>
    </source>
</evidence>
<evidence type="ECO:0000256" key="1">
    <source>
        <dbReference type="SAM" id="MobiDB-lite"/>
    </source>
</evidence>
<reference evidence="2" key="1">
    <citation type="submission" date="2020-03" db="EMBL/GenBank/DDBJ databases">
        <authorList>
            <person name="Weist P."/>
        </authorList>
    </citation>
    <scope>NUCLEOTIDE SEQUENCE</scope>
</reference>
<dbReference type="AlphaFoldDB" id="A0A9N7UQJ2"/>
<evidence type="ECO:0000313" key="3">
    <source>
        <dbReference type="Proteomes" id="UP001153269"/>
    </source>
</evidence>
<organism evidence="2 3">
    <name type="scientific">Pleuronectes platessa</name>
    <name type="common">European plaice</name>
    <dbReference type="NCBI Taxonomy" id="8262"/>
    <lineage>
        <taxon>Eukaryota</taxon>
        <taxon>Metazoa</taxon>
        <taxon>Chordata</taxon>
        <taxon>Craniata</taxon>
        <taxon>Vertebrata</taxon>
        <taxon>Euteleostomi</taxon>
        <taxon>Actinopterygii</taxon>
        <taxon>Neopterygii</taxon>
        <taxon>Teleostei</taxon>
        <taxon>Neoteleostei</taxon>
        <taxon>Acanthomorphata</taxon>
        <taxon>Carangaria</taxon>
        <taxon>Pleuronectiformes</taxon>
        <taxon>Pleuronectoidei</taxon>
        <taxon>Pleuronectidae</taxon>
        <taxon>Pleuronectes</taxon>
    </lineage>
</organism>
<gene>
    <name evidence="2" type="ORF">PLEPLA_LOCUS23252</name>
</gene>
<dbReference type="EMBL" id="CADEAL010001740">
    <property type="protein sequence ID" value="CAB1435159.1"/>
    <property type="molecule type" value="Genomic_DNA"/>
</dbReference>
<protein>
    <submittedName>
        <fullName evidence="2">Uncharacterized protein</fullName>
    </submittedName>
</protein>
<comment type="caution">
    <text evidence="2">The sequence shown here is derived from an EMBL/GenBank/DDBJ whole genome shotgun (WGS) entry which is preliminary data.</text>
</comment>
<proteinExistence type="predicted"/>
<dbReference type="Proteomes" id="UP001153269">
    <property type="component" value="Unassembled WGS sequence"/>
</dbReference>
<feature type="region of interest" description="Disordered" evidence="1">
    <location>
        <begin position="71"/>
        <end position="119"/>
    </location>
</feature>
<keyword evidence="3" id="KW-1185">Reference proteome</keyword>